<evidence type="ECO:0000259" key="1">
    <source>
        <dbReference type="Pfam" id="PF03372"/>
    </source>
</evidence>
<accession>A0A2K2DJE2</accession>
<feature type="domain" description="Endonuclease/exonuclease/phosphatase" evidence="1">
    <location>
        <begin position="50"/>
        <end position="189"/>
    </location>
</feature>
<organism evidence="2">
    <name type="scientific">Brachypodium distachyon</name>
    <name type="common">Purple false brome</name>
    <name type="synonym">Trachynia distachya</name>
    <dbReference type="NCBI Taxonomy" id="15368"/>
    <lineage>
        <taxon>Eukaryota</taxon>
        <taxon>Viridiplantae</taxon>
        <taxon>Streptophyta</taxon>
        <taxon>Embryophyta</taxon>
        <taxon>Tracheophyta</taxon>
        <taxon>Spermatophyta</taxon>
        <taxon>Magnoliopsida</taxon>
        <taxon>Liliopsida</taxon>
        <taxon>Poales</taxon>
        <taxon>Poaceae</taxon>
        <taxon>BOP clade</taxon>
        <taxon>Pooideae</taxon>
        <taxon>Stipodae</taxon>
        <taxon>Brachypodieae</taxon>
        <taxon>Brachypodium</taxon>
    </lineage>
</organism>
<dbReference type="InterPro" id="IPR036691">
    <property type="entry name" value="Endo/exonu/phosph_ase_sf"/>
</dbReference>
<reference evidence="2 3" key="1">
    <citation type="journal article" date="2010" name="Nature">
        <title>Genome sequencing and analysis of the model grass Brachypodium distachyon.</title>
        <authorList>
            <consortium name="International Brachypodium Initiative"/>
        </authorList>
    </citation>
    <scope>NUCLEOTIDE SEQUENCE [LARGE SCALE GENOMIC DNA]</scope>
    <source>
        <strain evidence="2 3">Bd21</strain>
    </source>
</reference>
<keyword evidence="4" id="KW-1185">Reference proteome</keyword>
<evidence type="ECO:0000313" key="4">
    <source>
        <dbReference type="Proteomes" id="UP000008810"/>
    </source>
</evidence>
<dbReference type="GO" id="GO:0003824">
    <property type="term" value="F:catalytic activity"/>
    <property type="evidence" value="ECO:0007669"/>
    <property type="project" value="InterPro"/>
</dbReference>
<evidence type="ECO:0000313" key="3">
    <source>
        <dbReference type="EnsemblPlants" id="PNT74395"/>
    </source>
</evidence>
<dbReference type="SUPFAM" id="SSF56219">
    <property type="entry name" value="DNase I-like"/>
    <property type="match status" value="1"/>
</dbReference>
<evidence type="ECO:0000313" key="2">
    <source>
        <dbReference type="EMBL" id="PNT74395.1"/>
    </source>
</evidence>
<gene>
    <name evidence="2" type="ORF">BRADI_1g14005v3</name>
</gene>
<name>A0A2K2DJE2_BRADI</name>
<reference evidence="2" key="2">
    <citation type="submission" date="2017-06" db="EMBL/GenBank/DDBJ databases">
        <title>WGS assembly of Brachypodium distachyon.</title>
        <authorList>
            <consortium name="The International Brachypodium Initiative"/>
            <person name="Lucas S."/>
            <person name="Harmon-Smith M."/>
            <person name="Lail K."/>
            <person name="Tice H."/>
            <person name="Grimwood J."/>
            <person name="Bruce D."/>
            <person name="Barry K."/>
            <person name="Shu S."/>
            <person name="Lindquist E."/>
            <person name="Wang M."/>
            <person name="Pitluck S."/>
            <person name="Vogel J.P."/>
            <person name="Garvin D.F."/>
            <person name="Mockler T.C."/>
            <person name="Schmutz J."/>
            <person name="Rokhsar D."/>
            <person name="Bevan M.W."/>
        </authorList>
    </citation>
    <scope>NUCLEOTIDE SEQUENCE</scope>
    <source>
        <strain evidence="2">Bd21</strain>
    </source>
</reference>
<dbReference type="Pfam" id="PF03372">
    <property type="entry name" value="Exo_endo_phos"/>
    <property type="match status" value="1"/>
</dbReference>
<dbReference type="Proteomes" id="UP000008810">
    <property type="component" value="Chromosome 1"/>
</dbReference>
<sequence>ETKLNNISPFKLASFLPPSVMSFVHLDAMGASGGILTAWNNNKFHLKQSLWDRSVSAQFDCCASSLTFWVTNVYEPNSEADRDNFFQELFDLQQIVTGPWIIAGDFNTVRSADDRNSGRVTTTETLRFNNWLHDMQVQELPLLDRNYTWSNMQSTPILTRIDRVFFNTDWDLALPNSTLHSLPRCTSDHFPLK</sequence>
<proteinExistence type="predicted"/>
<dbReference type="InParanoid" id="A0A2K2DJE2"/>
<reference evidence="3" key="3">
    <citation type="submission" date="2018-08" db="UniProtKB">
        <authorList>
            <consortium name="EnsemblPlants"/>
        </authorList>
    </citation>
    <scope>IDENTIFICATION</scope>
    <source>
        <strain evidence="3">cv. Bd21</strain>
    </source>
</reference>
<dbReference type="Gramene" id="PNT74395">
    <property type="protein sequence ID" value="PNT74395"/>
    <property type="gene ID" value="BRADI_1g14005v3"/>
</dbReference>
<dbReference type="PANTHER" id="PTHR33710:SF48">
    <property type="entry name" value="OS02G0307075 PROTEIN"/>
    <property type="match status" value="1"/>
</dbReference>
<dbReference type="AlphaFoldDB" id="A0A2K2DJE2"/>
<dbReference type="EnsemblPlants" id="PNT74395">
    <property type="protein sequence ID" value="PNT74395"/>
    <property type="gene ID" value="BRADI_1g14005v3"/>
</dbReference>
<feature type="non-terminal residue" evidence="2">
    <location>
        <position position="1"/>
    </location>
</feature>
<protein>
    <recommendedName>
        <fullName evidence="1">Endonuclease/exonuclease/phosphatase domain-containing protein</fullName>
    </recommendedName>
</protein>
<dbReference type="PANTHER" id="PTHR33710">
    <property type="entry name" value="BNAC02G09200D PROTEIN"/>
    <property type="match status" value="1"/>
</dbReference>
<feature type="non-terminal residue" evidence="2">
    <location>
        <position position="193"/>
    </location>
</feature>
<dbReference type="OrthoDB" id="1267182at2759"/>
<dbReference type="InterPro" id="IPR005135">
    <property type="entry name" value="Endo/exonuclease/phosphatase"/>
</dbReference>
<dbReference type="EMBL" id="CM000880">
    <property type="protein sequence ID" value="PNT74395.1"/>
    <property type="molecule type" value="Genomic_DNA"/>
</dbReference>
<dbReference type="STRING" id="15368.A0A2K2DJE2"/>
<dbReference type="Gene3D" id="3.60.10.10">
    <property type="entry name" value="Endonuclease/exonuclease/phosphatase"/>
    <property type="match status" value="1"/>
</dbReference>